<dbReference type="PANTHER" id="PTHR22904:SF535">
    <property type="entry name" value="OS04G0538000 PROTEIN"/>
    <property type="match status" value="1"/>
</dbReference>
<dbReference type="InterPro" id="IPR033443">
    <property type="entry name" value="PROP1-like_PPR_dom"/>
</dbReference>
<dbReference type="Gene3D" id="1.10.260.100">
    <property type="match status" value="1"/>
</dbReference>
<sequence>MLEARAPPSEATITSLACIVAADAEGAYEAFRLLSSMGQKYGLALRLRSYSPVLAAFRRAGEAGKAYAVEAHMAASVASPDAEKCIELDPTFSKGYIRKGTNQFFMKEYDKAMETYQEGLKHDPSNQELLDGVKRFHQAAPNRCCPFSDIFSRSTRRTEANFTPEELKERQGKAMQDPEIQNILTDHVMRQVSSSSDVCLLLFLEPEVLIDFQENPRAAQDVSGA</sequence>
<dbReference type="Gene3D" id="1.25.40.10">
    <property type="entry name" value="Tetratricopeptide repeat domain"/>
    <property type="match status" value="1"/>
</dbReference>
<dbReference type="eggNOG" id="KOG0548">
    <property type="taxonomic scope" value="Eukaryota"/>
</dbReference>
<dbReference type="STRING" id="4572.M8AL16"/>
<proteinExistence type="predicted"/>
<dbReference type="EMBL" id="KD040300">
    <property type="protein sequence ID" value="EMS65755.1"/>
    <property type="molecule type" value="Genomic_DNA"/>
</dbReference>
<dbReference type="AlphaFoldDB" id="M8AL16"/>
<dbReference type="OMA" id="NQFFMKE"/>
<accession>M8AL16</accession>
<evidence type="ECO:0000313" key="4">
    <source>
        <dbReference type="EMBL" id="EMS65755.1"/>
    </source>
</evidence>
<dbReference type="PROSITE" id="PS50005">
    <property type="entry name" value="TPR"/>
    <property type="match status" value="1"/>
</dbReference>
<keyword evidence="4" id="KW-0346">Stress response</keyword>
<evidence type="ECO:0000256" key="1">
    <source>
        <dbReference type="ARBA" id="ARBA00022737"/>
    </source>
</evidence>
<dbReference type="PANTHER" id="PTHR22904">
    <property type="entry name" value="TPR REPEAT CONTAINING PROTEIN"/>
    <property type="match status" value="1"/>
</dbReference>
<evidence type="ECO:0000256" key="2">
    <source>
        <dbReference type="ARBA" id="ARBA00022803"/>
    </source>
</evidence>
<evidence type="ECO:0000259" key="3">
    <source>
        <dbReference type="Pfam" id="PF17177"/>
    </source>
</evidence>
<dbReference type="InterPro" id="IPR019734">
    <property type="entry name" value="TPR_rpt"/>
</dbReference>
<feature type="domain" description="PROP1-like PPR" evidence="3">
    <location>
        <begin position="3"/>
        <end position="81"/>
    </location>
</feature>
<dbReference type="SMART" id="SM00028">
    <property type="entry name" value="TPR"/>
    <property type="match status" value="1"/>
</dbReference>
<keyword evidence="1" id="KW-0677">Repeat</keyword>
<dbReference type="GO" id="GO:0051879">
    <property type="term" value="F:Hsp90 protein binding"/>
    <property type="evidence" value="ECO:0007669"/>
    <property type="project" value="TreeGrafter"/>
</dbReference>
<organism evidence="4">
    <name type="scientific">Triticum urartu</name>
    <name type="common">Red wild einkorn</name>
    <name type="synonym">Crithodium urartu</name>
    <dbReference type="NCBI Taxonomy" id="4572"/>
    <lineage>
        <taxon>Eukaryota</taxon>
        <taxon>Viridiplantae</taxon>
        <taxon>Streptophyta</taxon>
        <taxon>Embryophyta</taxon>
        <taxon>Tracheophyta</taxon>
        <taxon>Spermatophyta</taxon>
        <taxon>Magnoliopsida</taxon>
        <taxon>Liliopsida</taxon>
        <taxon>Poales</taxon>
        <taxon>Poaceae</taxon>
        <taxon>BOP clade</taxon>
        <taxon>Pooideae</taxon>
        <taxon>Triticodae</taxon>
        <taxon>Triticeae</taxon>
        <taxon>Triticinae</taxon>
        <taxon>Triticum</taxon>
    </lineage>
</organism>
<dbReference type="InterPro" id="IPR011990">
    <property type="entry name" value="TPR-like_helical_dom_sf"/>
</dbReference>
<gene>
    <name evidence="4" type="ORF">TRIUR3_02616</name>
</gene>
<dbReference type="SUPFAM" id="SSF48452">
    <property type="entry name" value="TPR-like"/>
    <property type="match status" value="1"/>
</dbReference>
<reference evidence="4" key="1">
    <citation type="journal article" date="2013" name="Nature">
        <title>Draft genome of the wheat A-genome progenitor Triticum urartu.</title>
        <authorList>
            <person name="Ling H.Q."/>
            <person name="Zhao S."/>
            <person name="Liu D."/>
            <person name="Wang J."/>
            <person name="Sun H."/>
            <person name="Zhang C."/>
            <person name="Fan H."/>
            <person name="Li D."/>
            <person name="Dong L."/>
            <person name="Tao Y."/>
            <person name="Gao C."/>
            <person name="Wu H."/>
            <person name="Li Y."/>
            <person name="Cui Y."/>
            <person name="Guo X."/>
            <person name="Zheng S."/>
            <person name="Wang B."/>
            <person name="Yu K."/>
            <person name="Liang Q."/>
            <person name="Yang W."/>
            <person name="Lou X."/>
            <person name="Chen J."/>
            <person name="Feng M."/>
            <person name="Jian J."/>
            <person name="Zhang X."/>
            <person name="Luo G."/>
            <person name="Jiang Y."/>
            <person name="Liu J."/>
            <person name="Wang Z."/>
            <person name="Sha Y."/>
            <person name="Zhang B."/>
            <person name="Wu H."/>
            <person name="Tang D."/>
            <person name="Shen Q."/>
            <person name="Xue P."/>
            <person name="Zou S."/>
            <person name="Wang X."/>
            <person name="Liu X."/>
            <person name="Wang F."/>
            <person name="Yang Y."/>
            <person name="An X."/>
            <person name="Dong Z."/>
            <person name="Zhang K."/>
            <person name="Zhang X."/>
            <person name="Luo M.C."/>
            <person name="Dvorak J."/>
            <person name="Tong Y."/>
            <person name="Wang J."/>
            <person name="Yang H."/>
            <person name="Li Z."/>
            <person name="Wang D."/>
            <person name="Zhang A."/>
            <person name="Wang J."/>
        </authorList>
    </citation>
    <scope>NUCLEOTIDE SEQUENCE</scope>
</reference>
<protein>
    <submittedName>
        <fullName evidence="4">Heat shock protein STI</fullName>
    </submittedName>
</protein>
<dbReference type="Pfam" id="PF17177">
    <property type="entry name" value="PPR_long"/>
    <property type="match status" value="1"/>
</dbReference>
<name>M8AL16_TRIUA</name>
<keyword evidence="2" id="KW-0802">TPR repeat</keyword>